<proteinExistence type="predicted"/>
<feature type="region of interest" description="Disordered" evidence="1">
    <location>
        <begin position="34"/>
        <end position="55"/>
    </location>
</feature>
<sequence length="121" mass="12719">MWRRAVGLAPFLGGSSARWAAAQGAAPSLVLSLEEKRKEAEQSNSREGSGADSGGGDLVVAMAFPSNVRPTCAAACSRAVRLPYPSWPPLMPLARLLRPPQLVHAISDIVPSLRLPVSCST</sequence>
<protein>
    <submittedName>
        <fullName evidence="2">Uncharacterized protein</fullName>
    </submittedName>
</protein>
<dbReference type="AlphaFoldDB" id="A0A0A8XQA3"/>
<reference evidence="2" key="2">
    <citation type="journal article" date="2015" name="Data Brief">
        <title>Shoot transcriptome of the giant reed, Arundo donax.</title>
        <authorList>
            <person name="Barrero R.A."/>
            <person name="Guerrero F.D."/>
            <person name="Moolhuijzen P."/>
            <person name="Goolsby J.A."/>
            <person name="Tidwell J."/>
            <person name="Bellgard S.E."/>
            <person name="Bellgard M.I."/>
        </authorList>
    </citation>
    <scope>NUCLEOTIDE SEQUENCE</scope>
    <source>
        <tissue evidence="2">Shoot tissue taken approximately 20 cm above the soil surface</tissue>
    </source>
</reference>
<name>A0A0A8XQA3_ARUDO</name>
<evidence type="ECO:0000313" key="2">
    <source>
        <dbReference type="EMBL" id="JAD14863.1"/>
    </source>
</evidence>
<accession>A0A0A8XQA3</accession>
<organism evidence="2">
    <name type="scientific">Arundo donax</name>
    <name type="common">Giant reed</name>
    <name type="synonym">Donax arundinaceus</name>
    <dbReference type="NCBI Taxonomy" id="35708"/>
    <lineage>
        <taxon>Eukaryota</taxon>
        <taxon>Viridiplantae</taxon>
        <taxon>Streptophyta</taxon>
        <taxon>Embryophyta</taxon>
        <taxon>Tracheophyta</taxon>
        <taxon>Spermatophyta</taxon>
        <taxon>Magnoliopsida</taxon>
        <taxon>Liliopsida</taxon>
        <taxon>Poales</taxon>
        <taxon>Poaceae</taxon>
        <taxon>PACMAD clade</taxon>
        <taxon>Arundinoideae</taxon>
        <taxon>Arundineae</taxon>
        <taxon>Arundo</taxon>
    </lineage>
</organism>
<evidence type="ECO:0000256" key="1">
    <source>
        <dbReference type="SAM" id="MobiDB-lite"/>
    </source>
</evidence>
<reference evidence="2" key="1">
    <citation type="submission" date="2014-09" db="EMBL/GenBank/DDBJ databases">
        <authorList>
            <person name="Magalhaes I.L.F."/>
            <person name="Oliveira U."/>
            <person name="Santos F.R."/>
            <person name="Vidigal T.H.D.A."/>
            <person name="Brescovit A.D."/>
            <person name="Santos A.J."/>
        </authorList>
    </citation>
    <scope>NUCLEOTIDE SEQUENCE</scope>
    <source>
        <tissue evidence="2">Shoot tissue taken approximately 20 cm above the soil surface</tissue>
    </source>
</reference>
<dbReference type="EMBL" id="GBRH01283032">
    <property type="protein sequence ID" value="JAD14863.1"/>
    <property type="molecule type" value="Transcribed_RNA"/>
</dbReference>